<evidence type="ECO:0000256" key="1">
    <source>
        <dbReference type="SAM" id="MobiDB-lite"/>
    </source>
</evidence>
<evidence type="ECO:0000313" key="3">
    <source>
        <dbReference type="EMBL" id="KAF2190364.1"/>
    </source>
</evidence>
<proteinExistence type="predicted"/>
<gene>
    <name evidence="3" type="ORF">K469DRAFT_697642</name>
</gene>
<dbReference type="OrthoDB" id="10542884at2759"/>
<feature type="signal peptide" evidence="2">
    <location>
        <begin position="1"/>
        <end position="36"/>
    </location>
</feature>
<accession>A0A6A6EF51</accession>
<dbReference type="Proteomes" id="UP000800200">
    <property type="component" value="Unassembled WGS sequence"/>
</dbReference>
<feature type="compositionally biased region" description="Basic residues" evidence="1">
    <location>
        <begin position="103"/>
        <end position="114"/>
    </location>
</feature>
<dbReference type="AlphaFoldDB" id="A0A6A6EF51"/>
<evidence type="ECO:0000313" key="4">
    <source>
        <dbReference type="Proteomes" id="UP000800200"/>
    </source>
</evidence>
<reference evidence="3" key="1">
    <citation type="journal article" date="2020" name="Stud. Mycol.">
        <title>101 Dothideomycetes genomes: a test case for predicting lifestyles and emergence of pathogens.</title>
        <authorList>
            <person name="Haridas S."/>
            <person name="Albert R."/>
            <person name="Binder M."/>
            <person name="Bloem J."/>
            <person name="Labutti K."/>
            <person name="Salamov A."/>
            <person name="Andreopoulos B."/>
            <person name="Baker S."/>
            <person name="Barry K."/>
            <person name="Bills G."/>
            <person name="Bluhm B."/>
            <person name="Cannon C."/>
            <person name="Castanera R."/>
            <person name="Culley D."/>
            <person name="Daum C."/>
            <person name="Ezra D."/>
            <person name="Gonzalez J."/>
            <person name="Henrissat B."/>
            <person name="Kuo A."/>
            <person name="Liang C."/>
            <person name="Lipzen A."/>
            <person name="Lutzoni F."/>
            <person name="Magnuson J."/>
            <person name="Mondo S."/>
            <person name="Nolan M."/>
            <person name="Ohm R."/>
            <person name="Pangilinan J."/>
            <person name="Park H.-J."/>
            <person name="Ramirez L."/>
            <person name="Alfaro M."/>
            <person name="Sun H."/>
            <person name="Tritt A."/>
            <person name="Yoshinaga Y."/>
            <person name="Zwiers L.-H."/>
            <person name="Turgeon B."/>
            <person name="Goodwin S."/>
            <person name="Spatafora J."/>
            <person name="Crous P."/>
            <person name="Grigoriev I."/>
        </authorList>
    </citation>
    <scope>NUCLEOTIDE SEQUENCE</scope>
    <source>
        <strain evidence="3">CBS 207.26</strain>
    </source>
</reference>
<dbReference type="EMBL" id="ML994618">
    <property type="protein sequence ID" value="KAF2190364.1"/>
    <property type="molecule type" value="Genomic_DNA"/>
</dbReference>
<organism evidence="3 4">
    <name type="scientific">Zopfia rhizophila CBS 207.26</name>
    <dbReference type="NCBI Taxonomy" id="1314779"/>
    <lineage>
        <taxon>Eukaryota</taxon>
        <taxon>Fungi</taxon>
        <taxon>Dikarya</taxon>
        <taxon>Ascomycota</taxon>
        <taxon>Pezizomycotina</taxon>
        <taxon>Dothideomycetes</taxon>
        <taxon>Dothideomycetes incertae sedis</taxon>
        <taxon>Zopfiaceae</taxon>
        <taxon>Zopfia</taxon>
    </lineage>
</organism>
<name>A0A6A6EF51_9PEZI</name>
<feature type="compositionally biased region" description="Basic and acidic residues" evidence="1">
    <location>
        <begin position="52"/>
        <end position="66"/>
    </location>
</feature>
<keyword evidence="2" id="KW-0732">Signal</keyword>
<feature type="region of interest" description="Disordered" evidence="1">
    <location>
        <begin position="52"/>
        <end position="121"/>
    </location>
</feature>
<keyword evidence="4" id="KW-1185">Reference proteome</keyword>
<sequence length="208" mass="23825">MGQTLGRKKSGDRSQPGVLWSWSILLALWILTEVHPQPTSIWMSNHSDKAAEHTALKEVPPRKRSDNVLQLDRGTPSPQNPPFRKRSSLPTGSRSPLGDRPLLKRPRRSPRVAARKASEPKEISVRLDHHEERTRRYALLLPRYCNKGWEVEDLGDVYLEQDGSLTGKLLWEPTIALVSSLNGALFERAEELFKEKYGADEWDKWLKM</sequence>
<evidence type="ECO:0000256" key="2">
    <source>
        <dbReference type="SAM" id="SignalP"/>
    </source>
</evidence>
<protein>
    <submittedName>
        <fullName evidence="3">Uncharacterized protein</fullName>
    </submittedName>
</protein>
<feature type="chain" id="PRO_5025610438" evidence="2">
    <location>
        <begin position="37"/>
        <end position="208"/>
    </location>
</feature>